<dbReference type="AlphaFoldDB" id="A0A3T0N056"/>
<reference evidence="2 3" key="1">
    <citation type="submission" date="2018-10" db="EMBL/GenBank/DDBJ databases">
        <title>Parasedimentitalea marina sp. nov., a psychrophilic bacterium isolated from deep seawater of the New Britain Trench.</title>
        <authorList>
            <person name="Cao J."/>
        </authorList>
    </citation>
    <scope>NUCLEOTIDE SEQUENCE [LARGE SCALE GENOMIC DNA]</scope>
    <source>
        <strain evidence="2 3">W43</strain>
    </source>
</reference>
<dbReference type="OrthoDB" id="7868881at2"/>
<dbReference type="EMBL" id="CP033219">
    <property type="protein sequence ID" value="AZV77413.1"/>
    <property type="molecule type" value="Genomic_DNA"/>
</dbReference>
<dbReference type="Proteomes" id="UP000283063">
    <property type="component" value="Chromosome"/>
</dbReference>
<keyword evidence="1" id="KW-0472">Membrane</keyword>
<keyword evidence="1" id="KW-0812">Transmembrane</keyword>
<feature type="transmembrane region" description="Helical" evidence="1">
    <location>
        <begin position="58"/>
        <end position="79"/>
    </location>
</feature>
<gene>
    <name evidence="2" type="ORF">EBB79_05580</name>
</gene>
<accession>A0A3T0N056</accession>
<name>A0A3T0N056_9RHOB</name>
<keyword evidence="1" id="KW-1133">Transmembrane helix</keyword>
<dbReference type="KEGG" id="sedi:EBB79_05580"/>
<evidence type="ECO:0000313" key="3">
    <source>
        <dbReference type="Proteomes" id="UP000283063"/>
    </source>
</evidence>
<sequence>MIFFSFFTASIFSLTAFLQSEAAWWKGPLSALALFALGLAIGVGLQEEALKNTILPPVIGLATAAWTCAILIGLGSVTALALRDFWAPGRIAGTAFVGGWILISGLQFVFG</sequence>
<feature type="transmembrane region" description="Helical" evidence="1">
    <location>
        <begin position="91"/>
        <end position="110"/>
    </location>
</feature>
<keyword evidence="3" id="KW-1185">Reference proteome</keyword>
<evidence type="ECO:0000313" key="2">
    <source>
        <dbReference type="EMBL" id="AZV77413.1"/>
    </source>
</evidence>
<protein>
    <submittedName>
        <fullName evidence="2">Uncharacterized protein</fullName>
    </submittedName>
</protein>
<dbReference type="RefSeq" id="WP_127747969.1">
    <property type="nucleotide sequence ID" value="NZ_CP033219.1"/>
</dbReference>
<organism evidence="2 3">
    <name type="scientific">Parasedimentitalea marina</name>
    <dbReference type="NCBI Taxonomy" id="2483033"/>
    <lineage>
        <taxon>Bacteria</taxon>
        <taxon>Pseudomonadati</taxon>
        <taxon>Pseudomonadota</taxon>
        <taxon>Alphaproteobacteria</taxon>
        <taxon>Rhodobacterales</taxon>
        <taxon>Paracoccaceae</taxon>
        <taxon>Parasedimentitalea</taxon>
    </lineage>
</organism>
<feature type="transmembrane region" description="Helical" evidence="1">
    <location>
        <begin position="28"/>
        <end position="46"/>
    </location>
</feature>
<proteinExistence type="predicted"/>
<evidence type="ECO:0000256" key="1">
    <source>
        <dbReference type="SAM" id="Phobius"/>
    </source>
</evidence>